<feature type="region of interest" description="Disordered" evidence="4">
    <location>
        <begin position="109"/>
        <end position="161"/>
    </location>
</feature>
<evidence type="ECO:0000313" key="5">
    <source>
        <dbReference type="EMBL" id="MDK8602130.1"/>
    </source>
</evidence>
<dbReference type="SUPFAM" id="SSF50249">
    <property type="entry name" value="Nucleic acid-binding proteins"/>
    <property type="match status" value="1"/>
</dbReference>
<comment type="caution">
    <text evidence="5">The sequence shown here is derived from an EMBL/GenBank/DDBJ whole genome shotgun (WGS) entry which is preliminary data.</text>
</comment>
<dbReference type="GO" id="GO:0003697">
    <property type="term" value="F:single-stranded DNA binding"/>
    <property type="evidence" value="ECO:0007669"/>
    <property type="project" value="InterPro"/>
</dbReference>
<evidence type="ECO:0000313" key="6">
    <source>
        <dbReference type="Proteomes" id="UP001225576"/>
    </source>
</evidence>
<dbReference type="CDD" id="cd04496">
    <property type="entry name" value="SSB_OBF"/>
    <property type="match status" value="1"/>
</dbReference>
<dbReference type="PROSITE" id="PS50935">
    <property type="entry name" value="SSB"/>
    <property type="match status" value="1"/>
</dbReference>
<dbReference type="GO" id="GO:0006260">
    <property type="term" value="P:DNA replication"/>
    <property type="evidence" value="ECO:0007669"/>
    <property type="project" value="InterPro"/>
</dbReference>
<dbReference type="InterPro" id="IPR000424">
    <property type="entry name" value="Primosome_PriB/ssb"/>
</dbReference>
<sequence>MSNKITITGNIGRDPELRYTGQNGLAVCTISVGATPRRKSQSGEWEDRGAAQWYRLTAFEDEAEAWAEAFNKGDKVTATGTLVVDEFTRKDGTAGYALELVGATVGRVPVAPRPQNRSQGAAYGAGEGSQVPQHGQASFGAPQGGTVNDPWATAQGATPPF</sequence>
<organism evidence="5 6">
    <name type="scientific">Trueperella bernardiae</name>
    <dbReference type="NCBI Taxonomy" id="59561"/>
    <lineage>
        <taxon>Bacteria</taxon>
        <taxon>Bacillati</taxon>
        <taxon>Actinomycetota</taxon>
        <taxon>Actinomycetes</taxon>
        <taxon>Actinomycetales</taxon>
        <taxon>Actinomycetaceae</taxon>
        <taxon>Trueperella</taxon>
    </lineage>
</organism>
<keyword evidence="1 2" id="KW-0238">DNA-binding</keyword>
<evidence type="ECO:0000256" key="4">
    <source>
        <dbReference type="SAM" id="MobiDB-lite"/>
    </source>
</evidence>
<dbReference type="Gene3D" id="2.40.50.140">
    <property type="entry name" value="Nucleic acid-binding proteins"/>
    <property type="match status" value="1"/>
</dbReference>
<dbReference type="NCBIfam" id="TIGR00621">
    <property type="entry name" value="ssb"/>
    <property type="match status" value="1"/>
</dbReference>
<dbReference type="Pfam" id="PF00436">
    <property type="entry name" value="SSB"/>
    <property type="match status" value="1"/>
</dbReference>
<reference evidence="5" key="1">
    <citation type="submission" date="2023-05" db="EMBL/GenBank/DDBJ databases">
        <title>Genomic Catalog of Human Bladder Bacteria.</title>
        <authorList>
            <person name="Du J."/>
        </authorList>
    </citation>
    <scope>NUCLEOTIDE SEQUENCE</scope>
    <source>
        <strain evidence="5">UMB1304A</strain>
    </source>
</reference>
<evidence type="ECO:0000256" key="1">
    <source>
        <dbReference type="ARBA" id="ARBA00023125"/>
    </source>
</evidence>
<proteinExistence type="predicted"/>
<evidence type="ECO:0000256" key="3">
    <source>
        <dbReference type="RuleBase" id="RU000524"/>
    </source>
</evidence>
<accession>A0AAW6ZKA7</accession>
<evidence type="ECO:0000256" key="2">
    <source>
        <dbReference type="PROSITE-ProRule" id="PRU00252"/>
    </source>
</evidence>
<dbReference type="InterPro" id="IPR011344">
    <property type="entry name" value="ssDNA-bd"/>
</dbReference>
<name>A0AAW6ZKA7_9ACTO</name>
<dbReference type="EMBL" id="JASPDQ010000014">
    <property type="protein sequence ID" value="MDK8602130.1"/>
    <property type="molecule type" value="Genomic_DNA"/>
</dbReference>
<dbReference type="GO" id="GO:0009295">
    <property type="term" value="C:nucleoid"/>
    <property type="evidence" value="ECO:0007669"/>
    <property type="project" value="TreeGrafter"/>
</dbReference>
<dbReference type="InterPro" id="IPR012340">
    <property type="entry name" value="NA-bd_OB-fold"/>
</dbReference>
<dbReference type="AlphaFoldDB" id="A0AAW6ZKA7"/>
<dbReference type="RefSeq" id="WP_285321518.1">
    <property type="nucleotide sequence ID" value="NZ_JASPDQ010000014.1"/>
</dbReference>
<dbReference type="PANTHER" id="PTHR10302:SF0">
    <property type="entry name" value="SINGLE-STRANDED DNA-BINDING PROTEIN, MITOCHONDRIAL"/>
    <property type="match status" value="1"/>
</dbReference>
<dbReference type="Proteomes" id="UP001225576">
    <property type="component" value="Unassembled WGS sequence"/>
</dbReference>
<protein>
    <recommendedName>
        <fullName evidence="3">Single-stranded DNA-binding protein</fullName>
    </recommendedName>
</protein>
<dbReference type="PANTHER" id="PTHR10302">
    <property type="entry name" value="SINGLE-STRANDED DNA-BINDING PROTEIN"/>
    <property type="match status" value="1"/>
</dbReference>
<gene>
    <name evidence="5" type="primary">ssb</name>
    <name evidence="5" type="ORF">QP858_06640</name>
</gene>